<feature type="domain" description="Ig-like" evidence="9">
    <location>
        <begin position="613"/>
        <end position="686"/>
    </location>
</feature>
<dbReference type="InterPro" id="IPR036116">
    <property type="entry name" value="FN3_sf"/>
</dbReference>
<feature type="compositionally biased region" description="Polar residues" evidence="7">
    <location>
        <begin position="1380"/>
        <end position="1395"/>
    </location>
</feature>
<dbReference type="CDD" id="cd00096">
    <property type="entry name" value="Ig"/>
    <property type="match status" value="1"/>
</dbReference>
<reference evidence="11" key="2">
    <citation type="journal article" date="2023" name="Science">
        <title>Genomic signatures of disease resistance in endangered staghorn corals.</title>
        <authorList>
            <person name="Vollmer S.V."/>
            <person name="Selwyn J.D."/>
            <person name="Despard B.A."/>
            <person name="Roesel C.L."/>
        </authorList>
    </citation>
    <scope>NUCLEOTIDE SEQUENCE</scope>
    <source>
        <strain evidence="11">K2</strain>
    </source>
</reference>
<feature type="signal peptide" evidence="8">
    <location>
        <begin position="1"/>
        <end position="22"/>
    </location>
</feature>
<accession>A0AAD9VA20</accession>
<evidence type="ECO:0000313" key="12">
    <source>
        <dbReference type="Proteomes" id="UP001249851"/>
    </source>
</evidence>
<comment type="caution">
    <text evidence="11">The sequence shown here is derived from an EMBL/GenBank/DDBJ whole genome shotgun (WGS) entry which is preliminary data.</text>
</comment>
<dbReference type="SUPFAM" id="SSF48726">
    <property type="entry name" value="Immunoglobulin"/>
    <property type="match status" value="8"/>
</dbReference>
<dbReference type="Pfam" id="PF13927">
    <property type="entry name" value="Ig_3"/>
    <property type="match status" value="4"/>
</dbReference>
<dbReference type="InterPro" id="IPR013783">
    <property type="entry name" value="Ig-like_fold"/>
</dbReference>
<feature type="domain" description="Ig-like" evidence="9">
    <location>
        <begin position="240"/>
        <end position="330"/>
    </location>
</feature>
<gene>
    <name evidence="11" type="ORF">P5673_009487</name>
</gene>
<dbReference type="GO" id="GO:0016020">
    <property type="term" value="C:membrane"/>
    <property type="evidence" value="ECO:0007669"/>
    <property type="project" value="UniProtKB-SubCell"/>
</dbReference>
<feature type="domain" description="Ig-like" evidence="9">
    <location>
        <begin position="148"/>
        <end position="223"/>
    </location>
</feature>
<reference evidence="11" key="1">
    <citation type="journal article" date="2023" name="G3 (Bethesda)">
        <title>Whole genome assembly and annotation of the endangered Caribbean coral Acropora cervicornis.</title>
        <authorList>
            <person name="Selwyn J.D."/>
            <person name="Vollmer S.V."/>
        </authorList>
    </citation>
    <scope>NUCLEOTIDE SEQUENCE</scope>
    <source>
        <strain evidence="11">K2</strain>
    </source>
</reference>
<dbReference type="CDD" id="cd00063">
    <property type="entry name" value="FN3"/>
    <property type="match status" value="1"/>
</dbReference>
<evidence type="ECO:0000256" key="2">
    <source>
        <dbReference type="ARBA" id="ARBA00022737"/>
    </source>
</evidence>
<evidence type="ECO:0000256" key="6">
    <source>
        <dbReference type="ARBA" id="ARBA00023319"/>
    </source>
</evidence>
<feature type="compositionally biased region" description="Polar residues" evidence="7">
    <location>
        <begin position="1138"/>
        <end position="1154"/>
    </location>
</feature>
<keyword evidence="3" id="KW-0472">Membrane</keyword>
<evidence type="ECO:0000256" key="8">
    <source>
        <dbReference type="SAM" id="SignalP"/>
    </source>
</evidence>
<evidence type="ECO:0000313" key="11">
    <source>
        <dbReference type="EMBL" id="KAK2566806.1"/>
    </source>
</evidence>
<keyword evidence="4" id="KW-1015">Disulfide bond</keyword>
<evidence type="ECO:0000256" key="5">
    <source>
        <dbReference type="ARBA" id="ARBA00023180"/>
    </source>
</evidence>
<feature type="domain" description="Ig-like" evidence="9">
    <location>
        <begin position="335"/>
        <end position="415"/>
    </location>
</feature>
<dbReference type="InterPro" id="IPR003598">
    <property type="entry name" value="Ig_sub2"/>
</dbReference>
<dbReference type="SMART" id="SM00408">
    <property type="entry name" value="IGc2"/>
    <property type="match status" value="8"/>
</dbReference>
<protein>
    <submittedName>
        <fullName evidence="11">Hemicentin-2</fullName>
    </submittedName>
</protein>
<sequence length="1395" mass="153918">MSIIFYGFSVLLSFCGLRYVECNPAFTSRPNNGAIFYVVNGRSALDLIWNYNSAGELVKAVYLYYVEQGEDVLVAAKYFPSGQYDVFSSSGYTNRVEFSGRATFTVKNIVPSDSRWFKCVINFDTPPQVQGAITVINSAVEVVVVVRPSIIQQEDLSSLELNEHDTKLLLCVASGNPKPSYTWKRNGAVIQQGQESNYTITSAKKEDKGQYTCEAVVSVPELSYTRSANYTVDVKVKFAPHVKGLSSNQTLDEGSDASFTCEAEAYPMPITFNWFKSLTKISKNAEFSIVSSGSESRLTVRQIKKDSASSYSCSGQNTVGTGEKKSVWLTVRYPPKTVTVTTSPLKVNEGQSMTLTCHSDGFPDPTFSWKFNNRVLNGALKSDFLLANAEVKDSGNYTCIVTNSKGTNRFTKVVNVQYKPTVTHFTTGNAENSAVIGRDVTLTCSANGFPIPQYIIKRNKTEVIRNAPGTFVVRNVQLSAESDTYSCEPFNDQGRGPIKELKIAVYVPPYFPAISMSRANKTENETHTFSCTAEAKPQARILWMLNGKNLTHTPPYNISESFSKVQDSKLFKTLGYLTISSITWREKGLYSCVAYNPAGRMTQSAELNVKYRPVVQFAKDHPKSQTLAEGQDVTFYCKMIGNPRTVRHKWQFNGVDIPGASCENGCPSLSYTKRGVTQQDAGLYSCIGWNELGYGPPATAELFVKHPPKIRELPQSSYTVNETNNVTMVCYTEGIPRPIVTWQKASNDEIVGYGEVLTIANITGSYDGKYTCTAENELGTDSKGITLHVQTRPVITTSTPLATNVPGAVGELVTLSCIAKAKPPPKMSWKTDLNEVDLKPSNDGKVTQINAQVDTIELKVKTSSLNEVFYCVAVNLLGSDSQIYRIRERGPPDPPQDVKLVSFPVPEAKTVSVNVSWTPGYDGGFPQEFSIHYKRKGAADFTEESVGNPPNYMHTVQQLRPQTDYEFKVLATNERGKSQASPVTQVMTIESAKPPDRGTEGSFRAKRDVTSWRRIPGSENVNVSDSEFRVENLIADKAYTFRVGLARNGEDLDTCVEACYVYSDPVPAAPVPDETGGDVILKDWMIAIIAAVAEVSRSLDPRPRSYGLGSVEDDPFIEAHFASMQSMTSSDKKKKPDNSVNYGYLSQDSVQNQPERLLEPGSRLARNRQVAQSTGNLGSGYPARGPQRDFNTLPPYYEPPSFEEAMRQSRRKHKTRKSTGDLVGPGQGRHSNRRPRRSTTDEPSDSSDGEERSVPHRAAPPPPSVRHVESQPLNPDYATEGHGLGTDSRGFPRGSSSTSAPRNNGPLDPSVPYSVPQKKLKSRRSRGELNDPTVGPPPQYTREERSSEDLLMHSDLDLDDPSTLPLSERRPDLPPPMAMLSSNQFNSSYYDSASM</sequence>
<dbReference type="Gene3D" id="2.60.40.10">
    <property type="entry name" value="Immunoglobulins"/>
    <property type="match status" value="9"/>
</dbReference>
<evidence type="ECO:0000256" key="4">
    <source>
        <dbReference type="ARBA" id="ARBA00023157"/>
    </source>
</evidence>
<feature type="domain" description="Ig-like" evidence="9">
    <location>
        <begin position="420"/>
        <end position="504"/>
    </location>
</feature>
<feature type="region of interest" description="Disordered" evidence="7">
    <location>
        <begin position="1126"/>
        <end position="1395"/>
    </location>
</feature>
<dbReference type="InterPro" id="IPR003599">
    <property type="entry name" value="Ig_sub"/>
</dbReference>
<feature type="chain" id="PRO_5042233056" evidence="8">
    <location>
        <begin position="23"/>
        <end position="1395"/>
    </location>
</feature>
<dbReference type="Proteomes" id="UP001249851">
    <property type="component" value="Unassembled WGS sequence"/>
</dbReference>
<dbReference type="InterPro" id="IPR007110">
    <property type="entry name" value="Ig-like_dom"/>
</dbReference>
<dbReference type="SMART" id="SM00060">
    <property type="entry name" value="FN3"/>
    <property type="match status" value="1"/>
</dbReference>
<keyword evidence="5" id="KW-0325">Glycoprotein</keyword>
<dbReference type="InterPro" id="IPR051275">
    <property type="entry name" value="Cell_adhesion_signaling"/>
</dbReference>
<dbReference type="PROSITE" id="PS50835">
    <property type="entry name" value="IG_LIKE"/>
    <property type="match status" value="8"/>
</dbReference>
<evidence type="ECO:0000256" key="1">
    <source>
        <dbReference type="ARBA" id="ARBA00004479"/>
    </source>
</evidence>
<dbReference type="Pfam" id="PF07679">
    <property type="entry name" value="I-set"/>
    <property type="match status" value="3"/>
</dbReference>
<dbReference type="PANTHER" id="PTHR11640">
    <property type="entry name" value="NEPHRIN"/>
    <property type="match status" value="1"/>
</dbReference>
<evidence type="ECO:0000259" key="9">
    <source>
        <dbReference type="PROSITE" id="PS50835"/>
    </source>
</evidence>
<keyword evidence="8" id="KW-0732">Signal</keyword>
<name>A0AAD9VA20_ACRCE</name>
<keyword evidence="6" id="KW-0393">Immunoglobulin domain</keyword>
<feature type="domain" description="Ig-like" evidence="9">
    <location>
        <begin position="509"/>
        <end position="608"/>
    </location>
</feature>
<dbReference type="InterPro" id="IPR003961">
    <property type="entry name" value="FN3_dom"/>
</dbReference>
<evidence type="ECO:0000259" key="10">
    <source>
        <dbReference type="PROSITE" id="PS50853"/>
    </source>
</evidence>
<dbReference type="SMART" id="SM00409">
    <property type="entry name" value="IG"/>
    <property type="match status" value="9"/>
</dbReference>
<keyword evidence="2" id="KW-0677">Repeat</keyword>
<keyword evidence="12" id="KW-1185">Reference proteome</keyword>
<dbReference type="InterPro" id="IPR036179">
    <property type="entry name" value="Ig-like_dom_sf"/>
</dbReference>
<dbReference type="Pfam" id="PF00041">
    <property type="entry name" value="fn3"/>
    <property type="match status" value="1"/>
</dbReference>
<feature type="domain" description="Fibronectin type-III" evidence="10">
    <location>
        <begin position="891"/>
        <end position="991"/>
    </location>
</feature>
<dbReference type="InterPro" id="IPR013098">
    <property type="entry name" value="Ig_I-set"/>
</dbReference>
<feature type="domain" description="Ig-like" evidence="9">
    <location>
        <begin position="793"/>
        <end position="887"/>
    </location>
</feature>
<feature type="compositionally biased region" description="Basic residues" evidence="7">
    <location>
        <begin position="1208"/>
        <end position="1217"/>
    </location>
</feature>
<dbReference type="PROSITE" id="PS50853">
    <property type="entry name" value="FN3"/>
    <property type="match status" value="1"/>
</dbReference>
<feature type="domain" description="Ig-like" evidence="9">
    <location>
        <begin position="708"/>
        <end position="786"/>
    </location>
</feature>
<organism evidence="11 12">
    <name type="scientific">Acropora cervicornis</name>
    <name type="common">Staghorn coral</name>
    <dbReference type="NCBI Taxonomy" id="6130"/>
    <lineage>
        <taxon>Eukaryota</taxon>
        <taxon>Metazoa</taxon>
        <taxon>Cnidaria</taxon>
        <taxon>Anthozoa</taxon>
        <taxon>Hexacorallia</taxon>
        <taxon>Scleractinia</taxon>
        <taxon>Astrocoeniina</taxon>
        <taxon>Acroporidae</taxon>
        <taxon>Acropora</taxon>
    </lineage>
</organism>
<dbReference type="SUPFAM" id="SSF49265">
    <property type="entry name" value="Fibronectin type III"/>
    <property type="match status" value="1"/>
</dbReference>
<dbReference type="EMBL" id="JARQWQ010000016">
    <property type="protein sequence ID" value="KAK2566806.1"/>
    <property type="molecule type" value="Genomic_DNA"/>
</dbReference>
<evidence type="ECO:0000256" key="7">
    <source>
        <dbReference type="SAM" id="MobiDB-lite"/>
    </source>
</evidence>
<comment type="subcellular location">
    <subcellularLocation>
        <location evidence="1">Membrane</location>
        <topology evidence="1">Single-pass type I membrane protein</topology>
    </subcellularLocation>
</comment>
<feature type="compositionally biased region" description="Basic and acidic residues" evidence="7">
    <location>
        <begin position="1341"/>
        <end position="1356"/>
    </location>
</feature>
<evidence type="ECO:0000256" key="3">
    <source>
        <dbReference type="ARBA" id="ARBA00023136"/>
    </source>
</evidence>
<proteinExistence type="predicted"/>